<dbReference type="Proteomes" id="UP000272117">
    <property type="component" value="Unassembled WGS sequence"/>
</dbReference>
<protein>
    <submittedName>
        <fullName evidence="1">Phosphoglycerate mutase</fullName>
    </submittedName>
</protein>
<keyword evidence="2" id="KW-1185">Reference proteome</keyword>
<dbReference type="PANTHER" id="PTHR48100:SF59">
    <property type="entry name" value="ADENOSYLCOBALAMIN_ALPHA-RIBAZOLE PHOSPHATASE"/>
    <property type="match status" value="1"/>
</dbReference>
<dbReference type="InterPro" id="IPR013078">
    <property type="entry name" value="His_Pase_superF_clade-1"/>
</dbReference>
<reference evidence="1 2" key="1">
    <citation type="submission" date="2018-11" db="EMBL/GenBank/DDBJ databases">
        <title>Rufibacter latericius sp. nov., isolated from water in Baiyang Lake.</title>
        <authorList>
            <person name="Yang Y."/>
        </authorList>
    </citation>
    <scope>NUCLEOTIDE SEQUENCE [LARGE SCALE GENOMIC DNA]</scope>
    <source>
        <strain evidence="1 2">R-22-1c-1</strain>
    </source>
</reference>
<dbReference type="SUPFAM" id="SSF53254">
    <property type="entry name" value="Phosphoglycerate mutase-like"/>
    <property type="match status" value="1"/>
</dbReference>
<proteinExistence type="predicted"/>
<dbReference type="Pfam" id="PF00300">
    <property type="entry name" value="His_Phos_1"/>
    <property type="match status" value="1"/>
</dbReference>
<dbReference type="RefSeq" id="WP_123125245.1">
    <property type="nucleotide sequence ID" value="NZ_RJJD01000001.1"/>
</dbReference>
<accession>A0A3M9N0M8</accession>
<dbReference type="GO" id="GO:0016791">
    <property type="term" value="F:phosphatase activity"/>
    <property type="evidence" value="ECO:0007669"/>
    <property type="project" value="TreeGrafter"/>
</dbReference>
<organism evidence="1 2">
    <name type="scientific">Rufibacter latericius</name>
    <dbReference type="NCBI Taxonomy" id="2487040"/>
    <lineage>
        <taxon>Bacteria</taxon>
        <taxon>Pseudomonadati</taxon>
        <taxon>Bacteroidota</taxon>
        <taxon>Cytophagia</taxon>
        <taxon>Cytophagales</taxon>
        <taxon>Hymenobacteraceae</taxon>
        <taxon>Rufibacter</taxon>
    </lineage>
</organism>
<dbReference type="InterPro" id="IPR050275">
    <property type="entry name" value="PGM_Phosphatase"/>
</dbReference>
<dbReference type="Gene3D" id="3.40.50.1240">
    <property type="entry name" value="Phosphoglycerate mutase-like"/>
    <property type="match status" value="1"/>
</dbReference>
<dbReference type="SMART" id="SM00855">
    <property type="entry name" value="PGAM"/>
    <property type="match status" value="1"/>
</dbReference>
<dbReference type="InterPro" id="IPR029033">
    <property type="entry name" value="His_PPase_superfam"/>
</dbReference>
<dbReference type="EMBL" id="RJJD01000001">
    <property type="protein sequence ID" value="RNI31341.1"/>
    <property type="molecule type" value="Genomic_DNA"/>
</dbReference>
<evidence type="ECO:0000313" key="2">
    <source>
        <dbReference type="Proteomes" id="UP000272117"/>
    </source>
</evidence>
<name>A0A3M9N0M8_9BACT</name>
<dbReference type="OrthoDB" id="9782128at2"/>
<comment type="caution">
    <text evidence="1">The sequence shown here is derived from an EMBL/GenBank/DDBJ whole genome shotgun (WGS) entry which is preliminary data.</text>
</comment>
<evidence type="ECO:0000313" key="1">
    <source>
        <dbReference type="EMBL" id="RNI31341.1"/>
    </source>
</evidence>
<dbReference type="GO" id="GO:0005737">
    <property type="term" value="C:cytoplasm"/>
    <property type="evidence" value="ECO:0007669"/>
    <property type="project" value="TreeGrafter"/>
</dbReference>
<sequence>MTKLLLIRHATTDSVGKRLSGRTPGVSLNEEGKEQARQLTQQLSKIPLDALYTSPLERTLQTADYLAQSHGIEPIIDEAFLELNFGEWTNRTFEELAGDPDFQRFNTFRSCTRVPGGEMMLEAQARFMAGLQKLCAKHPHETVAVVSHSDLIKAAVAYYAGIPLDMFQRLEISPASVTIIEVYEETARILLINSTGELKP</sequence>
<gene>
    <name evidence="1" type="ORF">EFB08_02105</name>
</gene>
<dbReference type="CDD" id="cd07067">
    <property type="entry name" value="HP_PGM_like"/>
    <property type="match status" value="1"/>
</dbReference>
<dbReference type="AlphaFoldDB" id="A0A3M9N0M8"/>
<dbReference type="PANTHER" id="PTHR48100">
    <property type="entry name" value="BROAD-SPECIFICITY PHOSPHATASE YOR283W-RELATED"/>
    <property type="match status" value="1"/>
</dbReference>